<keyword evidence="2" id="KW-1185">Reference proteome</keyword>
<dbReference type="EMBL" id="MU006223">
    <property type="protein sequence ID" value="KAF2828184.1"/>
    <property type="molecule type" value="Genomic_DNA"/>
</dbReference>
<sequence>MPLPPSLGCSRSLHKAHVRVICGYFSTIASSQLRQAFLFVTLLNCLTCLFSYSPY</sequence>
<organism evidence="1 2">
    <name type="scientific">Ophiobolus disseminans</name>
    <dbReference type="NCBI Taxonomy" id="1469910"/>
    <lineage>
        <taxon>Eukaryota</taxon>
        <taxon>Fungi</taxon>
        <taxon>Dikarya</taxon>
        <taxon>Ascomycota</taxon>
        <taxon>Pezizomycotina</taxon>
        <taxon>Dothideomycetes</taxon>
        <taxon>Pleosporomycetidae</taxon>
        <taxon>Pleosporales</taxon>
        <taxon>Pleosporineae</taxon>
        <taxon>Phaeosphaeriaceae</taxon>
        <taxon>Ophiobolus</taxon>
    </lineage>
</organism>
<evidence type="ECO:0000313" key="2">
    <source>
        <dbReference type="Proteomes" id="UP000799424"/>
    </source>
</evidence>
<gene>
    <name evidence="1" type="ORF">CC86DRAFT_369309</name>
</gene>
<dbReference type="Proteomes" id="UP000799424">
    <property type="component" value="Unassembled WGS sequence"/>
</dbReference>
<dbReference type="AlphaFoldDB" id="A0A6A7A5S0"/>
<proteinExistence type="predicted"/>
<name>A0A6A7A5S0_9PLEO</name>
<reference evidence="1" key="1">
    <citation type="journal article" date="2020" name="Stud. Mycol.">
        <title>101 Dothideomycetes genomes: a test case for predicting lifestyles and emergence of pathogens.</title>
        <authorList>
            <person name="Haridas S."/>
            <person name="Albert R."/>
            <person name="Binder M."/>
            <person name="Bloem J."/>
            <person name="Labutti K."/>
            <person name="Salamov A."/>
            <person name="Andreopoulos B."/>
            <person name="Baker S."/>
            <person name="Barry K."/>
            <person name="Bills G."/>
            <person name="Bluhm B."/>
            <person name="Cannon C."/>
            <person name="Castanera R."/>
            <person name="Culley D."/>
            <person name="Daum C."/>
            <person name="Ezra D."/>
            <person name="Gonzalez J."/>
            <person name="Henrissat B."/>
            <person name="Kuo A."/>
            <person name="Liang C."/>
            <person name="Lipzen A."/>
            <person name="Lutzoni F."/>
            <person name="Magnuson J."/>
            <person name="Mondo S."/>
            <person name="Nolan M."/>
            <person name="Ohm R."/>
            <person name="Pangilinan J."/>
            <person name="Park H.-J."/>
            <person name="Ramirez L."/>
            <person name="Alfaro M."/>
            <person name="Sun H."/>
            <person name="Tritt A."/>
            <person name="Yoshinaga Y."/>
            <person name="Zwiers L.-H."/>
            <person name="Turgeon B."/>
            <person name="Goodwin S."/>
            <person name="Spatafora J."/>
            <person name="Crous P."/>
            <person name="Grigoriev I."/>
        </authorList>
    </citation>
    <scope>NUCLEOTIDE SEQUENCE</scope>
    <source>
        <strain evidence="1">CBS 113818</strain>
    </source>
</reference>
<protein>
    <submittedName>
        <fullName evidence="1">Uncharacterized protein</fullName>
    </submittedName>
</protein>
<accession>A0A6A7A5S0</accession>
<evidence type="ECO:0000313" key="1">
    <source>
        <dbReference type="EMBL" id="KAF2828184.1"/>
    </source>
</evidence>
<feature type="non-terminal residue" evidence="1">
    <location>
        <position position="1"/>
    </location>
</feature>